<gene>
    <name evidence="2" type="ORF">GA0070215_11159</name>
</gene>
<dbReference type="EMBL" id="FMCV01000011">
    <property type="protein sequence ID" value="SCF19878.1"/>
    <property type="molecule type" value="Genomic_DNA"/>
</dbReference>
<feature type="transmembrane region" description="Helical" evidence="1">
    <location>
        <begin position="6"/>
        <end position="27"/>
    </location>
</feature>
<keyword evidence="1" id="KW-1133">Transmembrane helix</keyword>
<evidence type="ECO:0000256" key="1">
    <source>
        <dbReference type="SAM" id="Phobius"/>
    </source>
</evidence>
<keyword evidence="3" id="KW-1185">Reference proteome</keyword>
<sequence length="73" mass="8380">MSDPIGTGLLLAAVIAQAFGCWVAWSWGRSARRSLRQTIEKTIPTPPPDWRPRHRLSLWNEPTRRYPVLTPRS</sequence>
<dbReference type="AlphaFoldDB" id="A0A1C4YGP2"/>
<dbReference type="RefSeq" id="WP_091046437.1">
    <property type="nucleotide sequence ID" value="NZ_FMCV01000011.1"/>
</dbReference>
<keyword evidence="1" id="KW-0472">Membrane</keyword>
<name>A0A1C4YGP2_9ACTN</name>
<reference evidence="3" key="1">
    <citation type="submission" date="2016-06" db="EMBL/GenBank/DDBJ databases">
        <authorList>
            <person name="Varghese N."/>
        </authorList>
    </citation>
    <scope>NUCLEOTIDE SEQUENCE [LARGE SCALE GENOMIC DNA]</scope>
    <source>
        <strain evidence="3">DSM 45555</strain>
    </source>
</reference>
<protein>
    <submittedName>
        <fullName evidence="2">Uncharacterized protein</fullName>
    </submittedName>
</protein>
<keyword evidence="1" id="KW-0812">Transmembrane</keyword>
<dbReference type="Proteomes" id="UP000198551">
    <property type="component" value="Unassembled WGS sequence"/>
</dbReference>
<evidence type="ECO:0000313" key="3">
    <source>
        <dbReference type="Proteomes" id="UP000198551"/>
    </source>
</evidence>
<evidence type="ECO:0000313" key="2">
    <source>
        <dbReference type="EMBL" id="SCF19878.1"/>
    </source>
</evidence>
<accession>A0A1C4YGP2</accession>
<proteinExistence type="predicted"/>
<organism evidence="2 3">
    <name type="scientific">Micromonospora marina</name>
    <dbReference type="NCBI Taxonomy" id="307120"/>
    <lineage>
        <taxon>Bacteria</taxon>
        <taxon>Bacillati</taxon>
        <taxon>Actinomycetota</taxon>
        <taxon>Actinomycetes</taxon>
        <taxon>Micromonosporales</taxon>
        <taxon>Micromonosporaceae</taxon>
        <taxon>Micromonospora</taxon>
    </lineage>
</organism>